<dbReference type="AlphaFoldDB" id="A0A0M7B7U3"/>
<reference evidence="3 4" key="1">
    <citation type="submission" date="2015-09" db="EMBL/GenBank/DDBJ databases">
        <authorList>
            <person name="Jackson K.R."/>
            <person name="Lunt B.L."/>
            <person name="Fisher J.N.B."/>
            <person name="Gardner A.V."/>
            <person name="Bailey M.E."/>
            <person name="Deus L.M."/>
            <person name="Earl A.S."/>
            <person name="Gibby P.D."/>
            <person name="Hartmann K.A."/>
            <person name="Liu J.E."/>
            <person name="Manci A.M."/>
            <person name="Nielsen D.A."/>
            <person name="Solomon M.B."/>
            <person name="Breakwell D.P."/>
            <person name="Burnett S.H."/>
            <person name="Grose J.H."/>
        </authorList>
    </citation>
    <scope>NUCLEOTIDE SEQUENCE [LARGE SCALE GENOMIC DNA]</scope>
    <source>
        <strain evidence="3 4">CECT 7799</strain>
    </source>
</reference>
<dbReference type="PANTHER" id="PTHR13847">
    <property type="entry name" value="SARCOSINE DEHYDROGENASE-RELATED"/>
    <property type="match status" value="1"/>
</dbReference>
<dbReference type="EMBL" id="CYPR01000055">
    <property type="protein sequence ID" value="CUH33402.1"/>
    <property type="molecule type" value="Genomic_DNA"/>
</dbReference>
<dbReference type="STRING" id="313367.JSE7799_00984"/>
<dbReference type="InterPro" id="IPR036188">
    <property type="entry name" value="FAD/NAD-bd_sf"/>
</dbReference>
<dbReference type="EC" id="1.4.99.6" evidence="3"/>
<feature type="domain" description="FAD dependent oxidoreductase" evidence="2">
    <location>
        <begin position="4"/>
        <end position="332"/>
    </location>
</feature>
<dbReference type="OrthoDB" id="7421214at2"/>
<dbReference type="Gene3D" id="3.30.9.10">
    <property type="entry name" value="D-Amino Acid Oxidase, subunit A, domain 2"/>
    <property type="match status" value="1"/>
</dbReference>
<gene>
    <name evidence="3" type="primary">dadA</name>
    <name evidence="3" type="ORF">JSE7799_00984</name>
</gene>
<dbReference type="PANTHER" id="PTHR13847:SF287">
    <property type="entry name" value="FAD-DEPENDENT OXIDOREDUCTASE DOMAIN-CONTAINING PROTEIN 1"/>
    <property type="match status" value="1"/>
</dbReference>
<dbReference type="Pfam" id="PF01266">
    <property type="entry name" value="DAO"/>
    <property type="match status" value="1"/>
</dbReference>
<dbReference type="InterPro" id="IPR006076">
    <property type="entry name" value="FAD-dep_OxRdtase"/>
</dbReference>
<dbReference type="GO" id="GO:0016491">
    <property type="term" value="F:oxidoreductase activity"/>
    <property type="evidence" value="ECO:0007669"/>
    <property type="project" value="UniProtKB-KW"/>
</dbReference>
<accession>A0A0M7B7U3</accession>
<evidence type="ECO:0000313" key="3">
    <source>
        <dbReference type="EMBL" id="CUH33402.1"/>
    </source>
</evidence>
<dbReference type="RefSeq" id="WP_055662631.1">
    <property type="nucleotide sequence ID" value="NZ_CYPR01000055.1"/>
</dbReference>
<evidence type="ECO:0000259" key="2">
    <source>
        <dbReference type="Pfam" id="PF01266"/>
    </source>
</evidence>
<dbReference type="Gene3D" id="3.50.50.60">
    <property type="entry name" value="FAD/NAD(P)-binding domain"/>
    <property type="match status" value="1"/>
</dbReference>
<name>A0A0M7B7U3_9RHOB</name>
<evidence type="ECO:0000256" key="1">
    <source>
        <dbReference type="ARBA" id="ARBA00023002"/>
    </source>
</evidence>
<keyword evidence="1 3" id="KW-0560">Oxidoreductase</keyword>
<proteinExistence type="predicted"/>
<dbReference type="Proteomes" id="UP000049455">
    <property type="component" value="Unassembled WGS sequence"/>
</dbReference>
<dbReference type="SUPFAM" id="SSF51905">
    <property type="entry name" value="FAD/NAD(P)-binding domain"/>
    <property type="match status" value="1"/>
</dbReference>
<dbReference type="GO" id="GO:0005737">
    <property type="term" value="C:cytoplasm"/>
    <property type="evidence" value="ECO:0007669"/>
    <property type="project" value="TreeGrafter"/>
</dbReference>
<sequence>MDTDFLIIGGGVAGIAAGAALCALGRVTLWEAEEAFGYHASGRSAALFEESYGLQPVVALNRASRAAHEAGGWLSPRGFLIVARDSEAGVFEADLKKMSLSRIDPAEARAMLPILSEDVTRAAYHEGARDIDTDALLQAGLRAIRSAGATETGRRLTALERVTGGWRAQAGDAEITARAVIIAAGPWADGVAALAGAAPLGLTPLRRSMARIAAPGGHDVRSWPMVMGAGEGWYAKPDAGALIVSPAEEAPSLPMDAFADDMTLAEGLDRYQAHVTEPVTRPLSTWAGLRTFTPDRCLAIGRADLPDLWWFAGQGGYGFQTAPAAAGLLADLVAGRTPELDAAMVKALDPGRFA</sequence>
<keyword evidence="4" id="KW-1185">Reference proteome</keyword>
<organism evidence="3 4">
    <name type="scientific">Jannaschia seosinensis</name>
    <dbReference type="NCBI Taxonomy" id="313367"/>
    <lineage>
        <taxon>Bacteria</taxon>
        <taxon>Pseudomonadati</taxon>
        <taxon>Pseudomonadota</taxon>
        <taxon>Alphaproteobacteria</taxon>
        <taxon>Rhodobacterales</taxon>
        <taxon>Roseobacteraceae</taxon>
        <taxon>Jannaschia</taxon>
    </lineage>
</organism>
<evidence type="ECO:0000313" key="4">
    <source>
        <dbReference type="Proteomes" id="UP000049455"/>
    </source>
</evidence>
<protein>
    <submittedName>
        <fullName evidence="3">D-amino acid dehydrogenase small subunit</fullName>
        <ecNumber evidence="3">1.4.99.6</ecNumber>
    </submittedName>
</protein>